<keyword evidence="1" id="KW-1133">Transmembrane helix</keyword>
<keyword evidence="1" id="KW-0472">Membrane</keyword>
<dbReference type="FunFam" id="2.60.120.1440:FF:000001">
    <property type="entry name" value="Putative anti-sigma factor"/>
    <property type="match status" value="1"/>
</dbReference>
<dbReference type="AlphaFoldDB" id="A0A1J5S3G9"/>
<evidence type="ECO:0000313" key="4">
    <source>
        <dbReference type="EMBL" id="OIR02945.1"/>
    </source>
</evidence>
<gene>
    <name evidence="4" type="ORF">GALL_149450</name>
</gene>
<dbReference type="InterPro" id="IPR006860">
    <property type="entry name" value="FecR"/>
</dbReference>
<dbReference type="PIRSF" id="PIRSF018266">
    <property type="entry name" value="FecR"/>
    <property type="match status" value="1"/>
</dbReference>
<dbReference type="GO" id="GO:0016989">
    <property type="term" value="F:sigma factor antagonist activity"/>
    <property type="evidence" value="ECO:0007669"/>
    <property type="project" value="TreeGrafter"/>
</dbReference>
<dbReference type="EMBL" id="MLJW01000070">
    <property type="protein sequence ID" value="OIR02945.1"/>
    <property type="molecule type" value="Genomic_DNA"/>
</dbReference>
<evidence type="ECO:0000256" key="1">
    <source>
        <dbReference type="SAM" id="Phobius"/>
    </source>
</evidence>
<reference evidence="4" key="1">
    <citation type="submission" date="2016-10" db="EMBL/GenBank/DDBJ databases">
        <title>Sequence of Gallionella enrichment culture.</title>
        <authorList>
            <person name="Poehlein A."/>
            <person name="Muehling M."/>
            <person name="Daniel R."/>
        </authorList>
    </citation>
    <scope>NUCLEOTIDE SEQUENCE</scope>
</reference>
<dbReference type="InterPro" id="IPR012373">
    <property type="entry name" value="Ferrdict_sens_TM"/>
</dbReference>
<dbReference type="Gene3D" id="3.55.50.30">
    <property type="match status" value="1"/>
</dbReference>
<dbReference type="PANTHER" id="PTHR30273">
    <property type="entry name" value="PERIPLASMIC SIGNAL SENSOR AND SIGMA FACTOR ACTIVATOR FECR-RELATED"/>
    <property type="match status" value="1"/>
</dbReference>
<sequence>MTNNDSDRIWELIPRKLSNEIELAELEELKNLLKLQPVEAYSLEILEDFWQSHPVENRQYAEYKYRELYSRMQKEGLVSVNAEEDDEHLISSIENNKKGFLLKNFRKTFVAGSVAVLSFAVIFFIFLNTNNTKIAKIIPHKTSEITTKNGSKTYLVLADGTKVWLNAGSKLSYDNDKYGDKLREVSLVGEAFFDVTKNPEKPFIIHTSNMDIKVLGTAFNVRCYPNERKTETSLIRGRIEVTLKNRPSEKIYLKPNEKLTLLNDNIVTPATIISSKKTKDLIEAPEALVTIGHLTHLNIDSTIVETSWVENKLEFRSESFEDVASKMEKWYGVNINITDEDLKKEHLTGSFETETVEQALLALQYTTKFRFTINKNAITITK</sequence>
<feature type="domain" description="Protein FecR C-terminal" evidence="3">
    <location>
        <begin position="312"/>
        <end position="380"/>
    </location>
</feature>
<feature type="domain" description="FecR protein" evidence="2">
    <location>
        <begin position="144"/>
        <end position="240"/>
    </location>
</feature>
<dbReference type="InterPro" id="IPR032508">
    <property type="entry name" value="FecR_C"/>
</dbReference>
<dbReference type="Pfam" id="PF16344">
    <property type="entry name" value="FecR_C"/>
    <property type="match status" value="1"/>
</dbReference>
<accession>A0A1J5S3G9</accession>
<comment type="caution">
    <text evidence="4">The sequence shown here is derived from an EMBL/GenBank/DDBJ whole genome shotgun (WGS) entry which is preliminary data.</text>
</comment>
<evidence type="ECO:0000259" key="2">
    <source>
        <dbReference type="Pfam" id="PF04773"/>
    </source>
</evidence>
<protein>
    <submittedName>
        <fullName evidence="4">Fec operon regulator FecR</fullName>
    </submittedName>
</protein>
<name>A0A1J5S3G9_9ZZZZ</name>
<dbReference type="Gene3D" id="2.60.120.1440">
    <property type="match status" value="1"/>
</dbReference>
<keyword evidence="1" id="KW-0812">Transmembrane</keyword>
<feature type="transmembrane region" description="Helical" evidence="1">
    <location>
        <begin position="108"/>
        <end position="127"/>
    </location>
</feature>
<dbReference type="Pfam" id="PF04773">
    <property type="entry name" value="FecR"/>
    <property type="match status" value="1"/>
</dbReference>
<proteinExistence type="predicted"/>
<organism evidence="4">
    <name type="scientific">mine drainage metagenome</name>
    <dbReference type="NCBI Taxonomy" id="410659"/>
    <lineage>
        <taxon>unclassified sequences</taxon>
        <taxon>metagenomes</taxon>
        <taxon>ecological metagenomes</taxon>
    </lineage>
</organism>
<evidence type="ECO:0000259" key="3">
    <source>
        <dbReference type="Pfam" id="PF16344"/>
    </source>
</evidence>
<dbReference type="PANTHER" id="PTHR30273:SF2">
    <property type="entry name" value="PROTEIN FECR"/>
    <property type="match status" value="1"/>
</dbReference>